<evidence type="ECO:0000313" key="2">
    <source>
        <dbReference type="EMBL" id="OSX63430.1"/>
    </source>
</evidence>
<dbReference type="EMBL" id="KZ110595">
    <property type="protein sequence ID" value="OSX63430.1"/>
    <property type="molecule type" value="Genomic_DNA"/>
</dbReference>
<dbReference type="Pfam" id="PF20236">
    <property type="entry name" value="DUF6593"/>
    <property type="match status" value="1"/>
</dbReference>
<organism evidence="2 3">
    <name type="scientific">Postia placenta MAD-698-R-SB12</name>
    <dbReference type="NCBI Taxonomy" id="670580"/>
    <lineage>
        <taxon>Eukaryota</taxon>
        <taxon>Fungi</taxon>
        <taxon>Dikarya</taxon>
        <taxon>Basidiomycota</taxon>
        <taxon>Agaricomycotina</taxon>
        <taxon>Agaricomycetes</taxon>
        <taxon>Polyporales</taxon>
        <taxon>Adustoporiaceae</taxon>
        <taxon>Rhodonia</taxon>
    </lineage>
</organism>
<gene>
    <name evidence="2" type="ORF">POSPLADRAFT_1045757</name>
</gene>
<protein>
    <recommendedName>
        <fullName evidence="1">DUF6593 domain-containing protein</fullName>
    </recommendedName>
</protein>
<dbReference type="Proteomes" id="UP000194127">
    <property type="component" value="Unassembled WGS sequence"/>
</dbReference>
<name>A0A1X6N4I0_9APHY</name>
<evidence type="ECO:0000313" key="3">
    <source>
        <dbReference type="Proteomes" id="UP000194127"/>
    </source>
</evidence>
<dbReference type="OrthoDB" id="3360976at2759"/>
<accession>A0A1X6N4I0</accession>
<reference evidence="2 3" key="1">
    <citation type="submission" date="2017-04" db="EMBL/GenBank/DDBJ databases">
        <title>Genome Sequence of the Model Brown-Rot Fungus Postia placenta SB12.</title>
        <authorList>
            <consortium name="DOE Joint Genome Institute"/>
            <person name="Gaskell J."/>
            <person name="Kersten P."/>
            <person name="Larrondo L.F."/>
            <person name="Canessa P."/>
            <person name="Martinez D."/>
            <person name="Hibbett D."/>
            <person name="Schmoll M."/>
            <person name="Kubicek C.P."/>
            <person name="Martinez A.T."/>
            <person name="Yadav J."/>
            <person name="Master E."/>
            <person name="Magnuson J.K."/>
            <person name="James T."/>
            <person name="Yaver D."/>
            <person name="Berka R."/>
            <person name="Labutti K."/>
            <person name="Lipzen A."/>
            <person name="Aerts A."/>
            <person name="Barry K."/>
            <person name="Henrissat B."/>
            <person name="Blanchette R."/>
            <person name="Grigoriev I."/>
            <person name="Cullen D."/>
        </authorList>
    </citation>
    <scope>NUCLEOTIDE SEQUENCE [LARGE SCALE GENOMIC DNA]</scope>
    <source>
        <strain evidence="2 3">MAD-698-R-SB12</strain>
    </source>
</reference>
<keyword evidence="3" id="KW-1185">Reference proteome</keyword>
<sequence length="185" mass="20998">MVTFTFLRDDPLHSEITRNDNAAARYEVMTDRAVGGKKTVLRRAGQEIASVEWRSKERKTQVVFSGRHSTLNEFLKQGGFFSSVVREFKDPREHTCSWKRQMHHFILVDTVEVAIARHHRAHNGLFSNKRDMSLDVFDKGVDFADLILFTFILVEHLQRVAARHSANQAALRATVAASAPPPPAC</sequence>
<dbReference type="RefSeq" id="XP_024340224.1">
    <property type="nucleotide sequence ID" value="XM_024478850.1"/>
</dbReference>
<dbReference type="AlphaFoldDB" id="A0A1X6N4I0"/>
<evidence type="ECO:0000259" key="1">
    <source>
        <dbReference type="Pfam" id="PF20236"/>
    </source>
</evidence>
<feature type="domain" description="DUF6593" evidence="1">
    <location>
        <begin position="9"/>
        <end position="159"/>
    </location>
</feature>
<proteinExistence type="predicted"/>
<dbReference type="InterPro" id="IPR046528">
    <property type="entry name" value="DUF6593"/>
</dbReference>
<dbReference type="GeneID" id="36323800"/>